<name>A0ABP8IEN0_9GAMM</name>
<feature type="domain" description="Acyl-CoA dehydrogenase C-terminal bacterial-type" evidence="16">
    <location>
        <begin position="520"/>
        <end position="804"/>
    </location>
</feature>
<evidence type="ECO:0000259" key="13">
    <source>
        <dbReference type="Pfam" id="PF00441"/>
    </source>
</evidence>
<keyword evidence="18" id="KW-1185">Reference proteome</keyword>
<sequence length="814" mass="90835">MIGLIELLIMLVVVGFCAYQRLAMKNAMLINGVALVVLLFVFDNSWGFYASLVIYAVVSLFYYLPDLRVDWISRKLYRFMQKVLPPMTDTEKTALEAGDVWWEAELFRGKPKWDTLLNYKKPELTEEEQAFVDNETEELCSMLDDWDIVHKRKDLPPEVWQFIKDKGFLGMIIPKEYGGKGFSALAHSTVVTKIATRSGSAAVTVMVPNSLGPGELLLHYGTQEQKDHYLPRLAEGKDIPCFALTSPVAGSDAGAIPDKGIVCKGEFNGEETLGIRITWNKRYITLAPVATIVGLAFKLYDPEGLLGDSDKDDYGITCALIPADHPGVEIGRRHLPMNQAFMNGTTTGNDVFIPMSMLIGGQEYAGQGWRMLMESLAAGRSISLPAMGTAVAKLSYRMTGAYALVREQFKLPIGRFEGVEEAMAQIAGLAYRTEASRLMTAGAVDLGVKPSVVSAIAKYHMTEMGRDIMNHSMDVHAGRAIIMGERNYLANGYMSQPIGITVEGANILTRNLMIFGQGAIRCHPYVLREMLAAQLDDEEEGVKRFDSLLFRHIGYGVSNFFRTLGLGVTAAKIADKPVAGETGKYYQQLTRMSSALALTSDVAMSVLGGDLKRKERLSARLADVLSHLYLCSTVLKYYEDQERPLADLPYVCWNMEYGLHKIQEAFYDFYDNFPNKAVGKLLKVIAFPYGKSFSRPSDTLERELVLPMMKDCEIRDRITQYAYVGKADDDVTGRVELAFKKVLAADEVRYKLRKAMKAKDLDKNLTNMERIEQAIEKGIINQEEKQLLTDAETARMDVIQVDDYSNDEISGVVD</sequence>
<evidence type="ECO:0000256" key="6">
    <source>
        <dbReference type="ARBA" id="ARBA00020144"/>
    </source>
</evidence>
<dbReference type="Gene3D" id="2.40.110.10">
    <property type="entry name" value="Butyryl-CoA Dehydrogenase, subunit A, domain 2"/>
    <property type="match status" value="1"/>
</dbReference>
<keyword evidence="7" id="KW-0285">Flavoprotein</keyword>
<keyword evidence="12" id="KW-0812">Transmembrane</keyword>
<dbReference type="Pfam" id="PF02771">
    <property type="entry name" value="Acyl-CoA_dh_N"/>
    <property type="match status" value="1"/>
</dbReference>
<evidence type="ECO:0000313" key="18">
    <source>
        <dbReference type="Proteomes" id="UP001501011"/>
    </source>
</evidence>
<evidence type="ECO:0000256" key="10">
    <source>
        <dbReference type="ARBA" id="ARBA00047882"/>
    </source>
</evidence>
<dbReference type="PANTHER" id="PTHR48083:SF33">
    <property type="entry name" value="ACYL-COENZYME A DEHYDROGENASE"/>
    <property type="match status" value="1"/>
</dbReference>
<dbReference type="InterPro" id="IPR050741">
    <property type="entry name" value="Acyl-CoA_dehydrogenase"/>
</dbReference>
<dbReference type="EC" id="1.3.8.8" evidence="5"/>
<dbReference type="InterPro" id="IPR009100">
    <property type="entry name" value="AcylCoA_DH/oxidase_NM_dom_sf"/>
</dbReference>
<dbReference type="Pfam" id="PF00441">
    <property type="entry name" value="Acyl-CoA_dh_1"/>
    <property type="match status" value="1"/>
</dbReference>
<dbReference type="Pfam" id="PF09317">
    <property type="entry name" value="ACDH_C"/>
    <property type="match status" value="1"/>
</dbReference>
<comment type="catalytic activity">
    <reaction evidence="10">
        <text>a medium-chain 2,3-saturated fatty acyl-CoA + oxidized [electron-transfer flavoprotein] + H(+) = a medium-chain (2E)-enoyl-CoA + reduced [electron-transfer flavoprotein]</text>
        <dbReference type="Rhea" id="RHEA:14477"/>
        <dbReference type="Rhea" id="RHEA-COMP:10685"/>
        <dbReference type="Rhea" id="RHEA-COMP:10686"/>
        <dbReference type="ChEBI" id="CHEBI:15378"/>
        <dbReference type="ChEBI" id="CHEBI:57692"/>
        <dbReference type="ChEBI" id="CHEBI:58307"/>
        <dbReference type="ChEBI" id="CHEBI:83723"/>
        <dbReference type="ChEBI" id="CHEBI:83726"/>
        <dbReference type="EC" id="1.3.8.7"/>
    </reaction>
</comment>
<dbReference type="InterPro" id="IPR046373">
    <property type="entry name" value="Acyl-CoA_Oxase/DH_mid-dom_sf"/>
</dbReference>
<dbReference type="NCBIfam" id="NF007000">
    <property type="entry name" value="PRK09463.1"/>
    <property type="match status" value="1"/>
</dbReference>
<dbReference type="NCBIfam" id="NF009586">
    <property type="entry name" value="PRK13026.1"/>
    <property type="match status" value="1"/>
</dbReference>
<feature type="domain" description="Acyl-CoA dehydrogenase/oxidase N-terminal" evidence="15">
    <location>
        <begin position="129"/>
        <end position="237"/>
    </location>
</feature>
<dbReference type="EMBL" id="BAABFV010000001">
    <property type="protein sequence ID" value="GAA4357032.1"/>
    <property type="molecule type" value="Genomic_DNA"/>
</dbReference>
<evidence type="ECO:0000313" key="17">
    <source>
        <dbReference type="EMBL" id="GAA4357032.1"/>
    </source>
</evidence>
<feature type="domain" description="Acyl-CoA oxidase/dehydrogenase middle" evidence="14">
    <location>
        <begin position="241"/>
        <end position="338"/>
    </location>
</feature>
<evidence type="ECO:0000256" key="4">
    <source>
        <dbReference type="ARBA" id="ARBA00012033"/>
    </source>
</evidence>
<dbReference type="SUPFAM" id="SSF47203">
    <property type="entry name" value="Acyl-CoA dehydrogenase C-terminal domain-like"/>
    <property type="match status" value="1"/>
</dbReference>
<dbReference type="Gene3D" id="1.20.140.10">
    <property type="entry name" value="Butyryl-CoA Dehydrogenase, subunit A, domain 3"/>
    <property type="match status" value="1"/>
</dbReference>
<evidence type="ECO:0000256" key="2">
    <source>
        <dbReference type="ARBA" id="ARBA00005005"/>
    </source>
</evidence>
<dbReference type="InterPro" id="IPR037069">
    <property type="entry name" value="AcylCoA_DH/ox_N_sf"/>
</dbReference>
<comment type="cofactor">
    <cofactor evidence="1">
        <name>FAD</name>
        <dbReference type="ChEBI" id="CHEBI:57692"/>
    </cofactor>
</comment>
<accession>A0ABP8IEN0</accession>
<feature type="domain" description="Acyl-CoA dehydrogenase/oxidase C-terminal" evidence="13">
    <location>
        <begin position="366"/>
        <end position="506"/>
    </location>
</feature>
<reference evidence="18" key="1">
    <citation type="journal article" date="2019" name="Int. J. Syst. Evol. Microbiol.">
        <title>The Global Catalogue of Microorganisms (GCM) 10K type strain sequencing project: providing services to taxonomists for standard genome sequencing and annotation.</title>
        <authorList>
            <consortium name="The Broad Institute Genomics Platform"/>
            <consortium name="The Broad Institute Genome Sequencing Center for Infectious Disease"/>
            <person name="Wu L."/>
            <person name="Ma J."/>
        </authorList>
    </citation>
    <scope>NUCLEOTIDE SEQUENCE [LARGE SCALE GENOMIC DNA]</scope>
    <source>
        <strain evidence="18">JCM 17728</strain>
    </source>
</reference>
<comment type="catalytic activity">
    <reaction evidence="11">
        <text>a long-chain 2,3-saturated fatty acyl-CoA + oxidized [electron-transfer flavoprotein] + H(+) = a long-chain (2E)-enoyl-CoA + reduced [electron-transfer flavoprotein]</text>
        <dbReference type="Rhea" id="RHEA:17721"/>
        <dbReference type="Rhea" id="RHEA-COMP:10685"/>
        <dbReference type="Rhea" id="RHEA-COMP:10686"/>
        <dbReference type="ChEBI" id="CHEBI:15378"/>
        <dbReference type="ChEBI" id="CHEBI:57692"/>
        <dbReference type="ChEBI" id="CHEBI:58307"/>
        <dbReference type="ChEBI" id="CHEBI:83721"/>
        <dbReference type="ChEBI" id="CHEBI:83727"/>
        <dbReference type="EC" id="1.3.8.8"/>
    </reaction>
</comment>
<evidence type="ECO:0000256" key="1">
    <source>
        <dbReference type="ARBA" id="ARBA00001974"/>
    </source>
</evidence>
<keyword evidence="12" id="KW-0472">Membrane</keyword>
<dbReference type="RefSeq" id="WP_345291677.1">
    <property type="nucleotide sequence ID" value="NZ_BAABFV010000001.1"/>
</dbReference>
<dbReference type="InterPro" id="IPR013786">
    <property type="entry name" value="AcylCoA_DH/ox_N"/>
</dbReference>
<dbReference type="SUPFAM" id="SSF56645">
    <property type="entry name" value="Acyl-CoA dehydrogenase NM domain-like"/>
    <property type="match status" value="1"/>
</dbReference>
<comment type="pathway">
    <text evidence="2">Lipid metabolism; fatty acid beta-oxidation.</text>
</comment>
<dbReference type="InterPro" id="IPR036250">
    <property type="entry name" value="AcylCo_DH-like_C"/>
</dbReference>
<proteinExistence type="inferred from homology"/>
<dbReference type="Proteomes" id="UP001501011">
    <property type="component" value="Unassembled WGS sequence"/>
</dbReference>
<evidence type="ECO:0000259" key="16">
    <source>
        <dbReference type="Pfam" id="PF09317"/>
    </source>
</evidence>
<comment type="caution">
    <text evidence="17">The sequence shown here is derived from an EMBL/GenBank/DDBJ whole genome shotgun (WGS) entry which is preliminary data.</text>
</comment>
<keyword evidence="9" id="KW-0560">Oxidoreductase</keyword>
<evidence type="ECO:0000256" key="8">
    <source>
        <dbReference type="ARBA" id="ARBA00022827"/>
    </source>
</evidence>
<comment type="similarity">
    <text evidence="3">Belongs to the acyl-CoA dehydrogenase family.</text>
</comment>
<evidence type="ECO:0000256" key="12">
    <source>
        <dbReference type="SAM" id="Phobius"/>
    </source>
</evidence>
<dbReference type="EC" id="1.3.8.7" evidence="4"/>
<dbReference type="Pfam" id="PF02770">
    <property type="entry name" value="Acyl-CoA_dh_M"/>
    <property type="match status" value="1"/>
</dbReference>
<protein>
    <recommendedName>
        <fullName evidence="6">Acyl-coenzyme A dehydrogenase</fullName>
        <ecNumber evidence="4">1.3.8.7</ecNumber>
        <ecNumber evidence="5">1.3.8.8</ecNumber>
    </recommendedName>
</protein>
<evidence type="ECO:0000259" key="15">
    <source>
        <dbReference type="Pfam" id="PF02771"/>
    </source>
</evidence>
<evidence type="ECO:0000259" key="14">
    <source>
        <dbReference type="Pfam" id="PF02770"/>
    </source>
</evidence>
<dbReference type="Gene3D" id="1.10.540.10">
    <property type="entry name" value="Acyl-CoA dehydrogenase/oxidase, N-terminal domain"/>
    <property type="match status" value="1"/>
</dbReference>
<evidence type="ECO:0000256" key="3">
    <source>
        <dbReference type="ARBA" id="ARBA00009347"/>
    </source>
</evidence>
<organism evidence="17 18">
    <name type="scientific">Kangiella marina</name>
    <dbReference type="NCBI Taxonomy" id="1079178"/>
    <lineage>
        <taxon>Bacteria</taxon>
        <taxon>Pseudomonadati</taxon>
        <taxon>Pseudomonadota</taxon>
        <taxon>Gammaproteobacteria</taxon>
        <taxon>Kangiellales</taxon>
        <taxon>Kangiellaceae</taxon>
        <taxon>Kangiella</taxon>
    </lineage>
</organism>
<dbReference type="InterPro" id="IPR006091">
    <property type="entry name" value="Acyl-CoA_Oxase/DH_mid-dom"/>
</dbReference>
<dbReference type="PANTHER" id="PTHR48083">
    <property type="entry name" value="MEDIUM-CHAIN SPECIFIC ACYL-COA DEHYDROGENASE, MITOCHONDRIAL-RELATED"/>
    <property type="match status" value="1"/>
</dbReference>
<keyword evidence="8" id="KW-0274">FAD</keyword>
<evidence type="ECO:0000256" key="9">
    <source>
        <dbReference type="ARBA" id="ARBA00023002"/>
    </source>
</evidence>
<gene>
    <name evidence="17" type="ORF">GCM10023151_05580</name>
</gene>
<feature type="transmembrane region" description="Helical" evidence="12">
    <location>
        <begin position="47"/>
        <end position="65"/>
    </location>
</feature>
<evidence type="ECO:0000256" key="5">
    <source>
        <dbReference type="ARBA" id="ARBA00012040"/>
    </source>
</evidence>
<dbReference type="InterPro" id="IPR009075">
    <property type="entry name" value="AcylCo_DH/oxidase_C"/>
</dbReference>
<evidence type="ECO:0000256" key="7">
    <source>
        <dbReference type="ARBA" id="ARBA00022630"/>
    </source>
</evidence>
<keyword evidence="12" id="KW-1133">Transmembrane helix</keyword>
<dbReference type="InterPro" id="IPR015396">
    <property type="entry name" value="FadE_C"/>
</dbReference>
<evidence type="ECO:0000256" key="11">
    <source>
        <dbReference type="ARBA" id="ARBA00049247"/>
    </source>
</evidence>